<proteinExistence type="predicted"/>
<evidence type="ECO:0000256" key="1">
    <source>
        <dbReference type="SAM" id="MobiDB-lite"/>
    </source>
</evidence>
<name>A0A6I3S008_9BURK</name>
<feature type="domain" description="RNB" evidence="2">
    <location>
        <begin position="239"/>
        <end position="518"/>
    </location>
</feature>
<organism evidence="3 4">
    <name type="scientific">Parasutterella excrementihominis</name>
    <dbReference type="NCBI Taxonomy" id="487175"/>
    <lineage>
        <taxon>Bacteria</taxon>
        <taxon>Pseudomonadati</taxon>
        <taxon>Pseudomonadota</taxon>
        <taxon>Betaproteobacteria</taxon>
        <taxon>Burkholderiales</taxon>
        <taxon>Sutterellaceae</taxon>
        <taxon>Parasutterella</taxon>
    </lineage>
</organism>
<feature type="compositionally biased region" description="Acidic residues" evidence="1">
    <location>
        <begin position="629"/>
        <end position="638"/>
    </location>
</feature>
<dbReference type="RefSeq" id="WP_155165129.1">
    <property type="nucleotide sequence ID" value="NZ_DBFCAE010000139.1"/>
</dbReference>
<sequence>MNLFFEEDGAFKVGTEMSGTDSACQVELPTGKRIKVKRSHIFVTYNSPSPAEFLARAQQESEEIDLEILWEFAPDDEFDFKTIAAEYFGDSVTPIQQAATILRLHSNPVYFYRKGRGKYRKAPGETLKLALAAIERKKKLEEQKDAYVQMLIEEHKAPAEIANKAIELLVRPDKNSIEWKALNEASDKLSCMPLRLLLDVGAIPNAWRWHVESFFMINFPKGKNFPENLSKPHREAHDELPLSDAVAFSIDDSETTEIDDALSVTPLEDGKTRVGIHISAPGLGIEPGSDIDLVARERMSTVYAPGLKTTMLPKDWVAAFSLDEGLICPVVSLYAVVDNETLAVLSTDTRLERIKIEKNLRYDLIADKVTEEAIQEGNLPVPYGPELIWLWKFAKKLLKDREEVRGRPEPVGRIDWYFSLKGEDENAEIELKGRRRGDPLDLLVAEMMIFANSTWGGWLEERDVAGIYRSQRMGRVKMTSVPGPHDGIGVPYYAWSTSPLRRYVDMVNQRQIIATLKGEKAPYRNNDSELFSIISTFDSNYSAFNDFQSRMDRYWSMRWIEQEGINELKATVVKGDLVRIEGLPMAQRVPGLPELPRGQSVLMKVLNLDYLSLVMECSLIKVLNESHEEDLEEEEIEVEVGTPEAVPPEEPQIEGVEPGNEGLP</sequence>
<comment type="caution">
    <text evidence="3">The sequence shown here is derived from an EMBL/GenBank/DDBJ whole genome shotgun (WGS) entry which is preliminary data.</text>
</comment>
<dbReference type="InterPro" id="IPR057324">
    <property type="entry name" value="WH_RNase_II"/>
</dbReference>
<dbReference type="GO" id="GO:0005829">
    <property type="term" value="C:cytosol"/>
    <property type="evidence" value="ECO:0007669"/>
    <property type="project" value="TreeGrafter"/>
</dbReference>
<dbReference type="Pfam" id="PF00773">
    <property type="entry name" value="RNB"/>
    <property type="match status" value="2"/>
</dbReference>
<dbReference type="Pfam" id="PF25255">
    <property type="entry name" value="WHD_RNase_II"/>
    <property type="match status" value="1"/>
</dbReference>
<dbReference type="GO" id="GO:0004540">
    <property type="term" value="F:RNA nuclease activity"/>
    <property type="evidence" value="ECO:0007669"/>
    <property type="project" value="InterPro"/>
</dbReference>
<dbReference type="AlphaFoldDB" id="A0A6I3S008"/>
<evidence type="ECO:0000313" key="4">
    <source>
        <dbReference type="Proteomes" id="UP000462362"/>
    </source>
</evidence>
<accession>A0A6I3S008</accession>
<gene>
    <name evidence="3" type="ORF">GMD42_09620</name>
</gene>
<protein>
    <submittedName>
        <fullName evidence="3">RNB domain-containing ribonuclease</fullName>
    </submittedName>
</protein>
<dbReference type="PANTHER" id="PTHR23355">
    <property type="entry name" value="RIBONUCLEASE"/>
    <property type="match status" value="1"/>
</dbReference>
<dbReference type="GO" id="GO:0003723">
    <property type="term" value="F:RNA binding"/>
    <property type="evidence" value="ECO:0007669"/>
    <property type="project" value="InterPro"/>
</dbReference>
<dbReference type="EMBL" id="WNCL01000033">
    <property type="protein sequence ID" value="MTU43869.1"/>
    <property type="molecule type" value="Genomic_DNA"/>
</dbReference>
<dbReference type="GO" id="GO:0006402">
    <property type="term" value="P:mRNA catabolic process"/>
    <property type="evidence" value="ECO:0007669"/>
    <property type="project" value="TreeGrafter"/>
</dbReference>
<dbReference type="SUPFAM" id="SSF50249">
    <property type="entry name" value="Nucleic acid-binding proteins"/>
    <property type="match status" value="1"/>
</dbReference>
<dbReference type="InterPro" id="IPR001900">
    <property type="entry name" value="RNase_II/R"/>
</dbReference>
<evidence type="ECO:0000259" key="2">
    <source>
        <dbReference type="SMART" id="SM00955"/>
    </source>
</evidence>
<dbReference type="Proteomes" id="UP000462362">
    <property type="component" value="Unassembled WGS sequence"/>
</dbReference>
<feature type="region of interest" description="Disordered" evidence="1">
    <location>
        <begin position="629"/>
        <end position="664"/>
    </location>
</feature>
<dbReference type="InterPro" id="IPR050180">
    <property type="entry name" value="RNR_Ribonuclease"/>
</dbReference>
<evidence type="ECO:0000313" key="3">
    <source>
        <dbReference type="EMBL" id="MTU43869.1"/>
    </source>
</evidence>
<dbReference type="PANTHER" id="PTHR23355:SF9">
    <property type="entry name" value="DIS3-LIKE EXONUCLEASE 2"/>
    <property type="match status" value="1"/>
</dbReference>
<dbReference type="SMART" id="SM00955">
    <property type="entry name" value="RNB"/>
    <property type="match status" value="1"/>
</dbReference>
<dbReference type="InterPro" id="IPR012340">
    <property type="entry name" value="NA-bd_OB-fold"/>
</dbReference>
<reference evidence="3 4" key="1">
    <citation type="journal article" date="2019" name="Nat. Med.">
        <title>A library of human gut bacterial isolates paired with longitudinal multiomics data enables mechanistic microbiome research.</title>
        <authorList>
            <person name="Poyet M."/>
            <person name="Groussin M."/>
            <person name="Gibbons S.M."/>
            <person name="Avila-Pacheco J."/>
            <person name="Jiang X."/>
            <person name="Kearney S.M."/>
            <person name="Perrotta A.R."/>
            <person name="Berdy B."/>
            <person name="Zhao S."/>
            <person name="Lieberman T.D."/>
            <person name="Swanson P.K."/>
            <person name="Smith M."/>
            <person name="Roesemann S."/>
            <person name="Alexander J.E."/>
            <person name="Rich S.A."/>
            <person name="Livny J."/>
            <person name="Vlamakis H."/>
            <person name="Clish C."/>
            <person name="Bullock K."/>
            <person name="Deik A."/>
            <person name="Scott J."/>
            <person name="Pierce K.A."/>
            <person name="Xavier R.J."/>
            <person name="Alm E.J."/>
        </authorList>
    </citation>
    <scope>NUCLEOTIDE SEQUENCE [LARGE SCALE GENOMIC DNA]</scope>
    <source>
        <strain evidence="3 4">BIOML-A2</strain>
    </source>
</reference>